<proteinExistence type="predicted"/>
<gene>
    <name evidence="1" type="ORF">ALEPTO_LOCUS14398</name>
</gene>
<dbReference type="Proteomes" id="UP000789508">
    <property type="component" value="Unassembled WGS sequence"/>
</dbReference>
<accession>A0A9N9JDP2</accession>
<dbReference type="AlphaFoldDB" id="A0A9N9JDP2"/>
<reference evidence="1" key="1">
    <citation type="submission" date="2021-06" db="EMBL/GenBank/DDBJ databases">
        <authorList>
            <person name="Kallberg Y."/>
            <person name="Tangrot J."/>
            <person name="Rosling A."/>
        </authorList>
    </citation>
    <scope>NUCLEOTIDE SEQUENCE</scope>
    <source>
        <strain evidence="1">FL130A</strain>
    </source>
</reference>
<evidence type="ECO:0000313" key="2">
    <source>
        <dbReference type="Proteomes" id="UP000789508"/>
    </source>
</evidence>
<name>A0A9N9JDP2_9GLOM</name>
<organism evidence="1 2">
    <name type="scientific">Ambispora leptoticha</name>
    <dbReference type="NCBI Taxonomy" id="144679"/>
    <lineage>
        <taxon>Eukaryota</taxon>
        <taxon>Fungi</taxon>
        <taxon>Fungi incertae sedis</taxon>
        <taxon>Mucoromycota</taxon>
        <taxon>Glomeromycotina</taxon>
        <taxon>Glomeromycetes</taxon>
        <taxon>Archaeosporales</taxon>
        <taxon>Ambisporaceae</taxon>
        <taxon>Ambispora</taxon>
    </lineage>
</organism>
<feature type="non-terminal residue" evidence="1">
    <location>
        <position position="84"/>
    </location>
</feature>
<keyword evidence="2" id="KW-1185">Reference proteome</keyword>
<dbReference type="EMBL" id="CAJVPS010055579">
    <property type="protein sequence ID" value="CAG8775852.1"/>
    <property type="molecule type" value="Genomic_DNA"/>
</dbReference>
<sequence>RNFTKLVLGSVETIHQIIQWISDYFNPVDIYPLSVGSSEHNNRNNRFNPTFTSLSCKIIPNKYMYKHNLKLLTVNGNRPEEQRK</sequence>
<feature type="non-terminal residue" evidence="1">
    <location>
        <position position="1"/>
    </location>
</feature>
<comment type="caution">
    <text evidence="1">The sequence shown here is derived from an EMBL/GenBank/DDBJ whole genome shotgun (WGS) entry which is preliminary data.</text>
</comment>
<evidence type="ECO:0000313" key="1">
    <source>
        <dbReference type="EMBL" id="CAG8775852.1"/>
    </source>
</evidence>
<protein>
    <submittedName>
        <fullName evidence="1">11947_t:CDS:1</fullName>
    </submittedName>
</protein>